<dbReference type="InterPro" id="IPR008978">
    <property type="entry name" value="HSP20-like_chaperone"/>
</dbReference>
<feature type="compositionally biased region" description="Low complexity" evidence="5">
    <location>
        <begin position="172"/>
        <end position="189"/>
    </location>
</feature>
<dbReference type="GeneID" id="8233598"/>
<dbReference type="InParanoid" id="E0VQ24"/>
<dbReference type="EnsemblMetazoa" id="PHUM370660-RA">
    <property type="protein sequence ID" value="PHUM370660-PA"/>
    <property type="gene ID" value="PHUM370660"/>
</dbReference>
<gene>
    <name evidence="8" type="primary">8233598</name>
    <name evidence="7" type="ORF">Phum_PHUM370660</name>
</gene>
<feature type="binding site" evidence="2">
    <location>
        <position position="109"/>
    </location>
    <ligand>
        <name>Zn(2+)</name>
        <dbReference type="ChEBI" id="CHEBI:29105"/>
        <label>1</label>
    </ligand>
</feature>
<keyword evidence="9" id="KW-1185">Reference proteome</keyword>
<protein>
    <submittedName>
        <fullName evidence="7 8">Protein lethal, putative</fullName>
    </submittedName>
</protein>
<comment type="similarity">
    <text evidence="1 3 4">Belongs to the small heat shock protein (HSP20) family.</text>
</comment>
<feature type="binding site" evidence="2">
    <location>
        <position position="102"/>
    </location>
    <ligand>
        <name>Zn(2+)</name>
        <dbReference type="ChEBI" id="CHEBI:29105"/>
        <label>1</label>
    </ligand>
</feature>
<dbReference type="PIRSF" id="PIRSF036514">
    <property type="entry name" value="Sm_HSP_B1"/>
    <property type="match status" value="1"/>
</dbReference>
<organism>
    <name type="scientific">Pediculus humanus subsp. corporis</name>
    <name type="common">Body louse</name>
    <dbReference type="NCBI Taxonomy" id="121224"/>
    <lineage>
        <taxon>Eukaryota</taxon>
        <taxon>Metazoa</taxon>
        <taxon>Ecdysozoa</taxon>
        <taxon>Arthropoda</taxon>
        <taxon>Hexapoda</taxon>
        <taxon>Insecta</taxon>
        <taxon>Pterygota</taxon>
        <taxon>Neoptera</taxon>
        <taxon>Paraneoptera</taxon>
        <taxon>Psocodea</taxon>
        <taxon>Troctomorpha</taxon>
        <taxon>Phthiraptera</taxon>
        <taxon>Anoplura</taxon>
        <taxon>Pediculidae</taxon>
        <taxon>Pediculus</taxon>
    </lineage>
</organism>
<feature type="binding site" evidence="2">
    <location>
        <position position="104"/>
    </location>
    <ligand>
        <name>Zn(2+)</name>
        <dbReference type="ChEBI" id="CHEBI:29105"/>
        <label>1</label>
    </ligand>
</feature>
<dbReference type="HOGENOM" id="CLU_095001_1_0_1"/>
<dbReference type="PROSITE" id="PS01031">
    <property type="entry name" value="SHSP"/>
    <property type="match status" value="1"/>
</dbReference>
<reference evidence="8" key="3">
    <citation type="submission" date="2021-02" db="UniProtKB">
        <authorList>
            <consortium name="EnsemblMetazoa"/>
        </authorList>
    </citation>
    <scope>IDENTIFICATION</scope>
    <source>
        <strain evidence="8">USDA</strain>
    </source>
</reference>
<feature type="domain" description="SHSP" evidence="6">
    <location>
        <begin position="55"/>
        <end position="164"/>
    </location>
</feature>
<name>E0VQ24_PEDHC</name>
<dbReference type="GO" id="GO:0051082">
    <property type="term" value="F:unfolded protein binding"/>
    <property type="evidence" value="ECO:0007669"/>
    <property type="project" value="TreeGrafter"/>
</dbReference>
<dbReference type="PRINTS" id="PR00299">
    <property type="entry name" value="ACRYSTALLIN"/>
</dbReference>
<dbReference type="OrthoDB" id="1431247at2759"/>
<dbReference type="Gene3D" id="2.60.40.790">
    <property type="match status" value="1"/>
</dbReference>
<dbReference type="InterPro" id="IPR001436">
    <property type="entry name" value="Alpha-crystallin/sHSP_animal"/>
</dbReference>
<dbReference type="InterPro" id="IPR055269">
    <property type="entry name" value="Alpha-crystallin/HSP_16"/>
</dbReference>
<reference evidence="7" key="2">
    <citation type="submission" date="2007-04" db="EMBL/GenBank/DDBJ databases">
        <title>The genome of the human body louse.</title>
        <authorList>
            <consortium name="The Human Body Louse Genome Consortium"/>
            <person name="Kirkness E."/>
            <person name="Walenz B."/>
            <person name="Hass B."/>
            <person name="Bruggner R."/>
            <person name="Strausberg R."/>
        </authorList>
    </citation>
    <scope>NUCLEOTIDE SEQUENCE</scope>
    <source>
        <strain evidence="7">USDA</strain>
    </source>
</reference>
<dbReference type="GO" id="GO:0042026">
    <property type="term" value="P:protein refolding"/>
    <property type="evidence" value="ECO:0007669"/>
    <property type="project" value="TreeGrafter"/>
</dbReference>
<feature type="region of interest" description="Disordered" evidence="5">
    <location>
        <begin position="158"/>
        <end position="189"/>
    </location>
</feature>
<evidence type="ECO:0000313" key="8">
    <source>
        <dbReference type="EnsemblMetazoa" id="PHUM370660-PA"/>
    </source>
</evidence>
<evidence type="ECO:0000256" key="5">
    <source>
        <dbReference type="SAM" id="MobiDB-lite"/>
    </source>
</evidence>
<dbReference type="CTD" id="8233598"/>
<dbReference type="GO" id="GO:0005634">
    <property type="term" value="C:nucleus"/>
    <property type="evidence" value="ECO:0007669"/>
    <property type="project" value="TreeGrafter"/>
</dbReference>
<evidence type="ECO:0000256" key="2">
    <source>
        <dbReference type="PIRSR" id="PIRSR036514-1"/>
    </source>
</evidence>
<dbReference type="GO" id="GO:0005737">
    <property type="term" value="C:cytoplasm"/>
    <property type="evidence" value="ECO:0007669"/>
    <property type="project" value="TreeGrafter"/>
</dbReference>
<dbReference type="GO" id="GO:0046872">
    <property type="term" value="F:metal ion binding"/>
    <property type="evidence" value="ECO:0007669"/>
    <property type="project" value="UniProtKB-KW"/>
</dbReference>
<sequence length="189" mass="21145">MSLVPLLYRDWWDDFDRPMKLFDQNFGLGLRRDDLVSSLFNSPMLRSGYLRPWRELSRQSSGSSTVQSDKDKFQVILDVQQFAPSEIVVKTQNNVVLVEGKHEEKQDEHGFISRHFVRKYVLPSDIEVSNITSSLSSDGVLTISAPKKTTPAVAGERVVPINQTGRPAVKQAPSTPTSETPTSESAPVK</sequence>
<dbReference type="SUPFAM" id="SSF49764">
    <property type="entry name" value="HSP20-like chaperones"/>
    <property type="match status" value="1"/>
</dbReference>
<evidence type="ECO:0000313" key="7">
    <source>
        <dbReference type="EMBL" id="EEB15480.1"/>
    </source>
</evidence>
<dbReference type="AlphaFoldDB" id="E0VQ24"/>
<dbReference type="OMA" id="FRDWWED"/>
<evidence type="ECO:0000256" key="1">
    <source>
        <dbReference type="PIRNR" id="PIRNR036514"/>
    </source>
</evidence>
<dbReference type="GO" id="GO:0009408">
    <property type="term" value="P:response to heat"/>
    <property type="evidence" value="ECO:0007669"/>
    <property type="project" value="UniProtKB-ARBA"/>
</dbReference>
<evidence type="ECO:0000256" key="4">
    <source>
        <dbReference type="RuleBase" id="RU003616"/>
    </source>
</evidence>
<dbReference type="PANTHER" id="PTHR45640:SF34">
    <property type="entry name" value="PROTEIN LETHAL(2)ESSENTIAL FOR LIFE"/>
    <property type="match status" value="1"/>
</dbReference>
<keyword evidence="2" id="KW-0479">Metal-binding</keyword>
<dbReference type="STRING" id="121224.E0VQ24"/>
<accession>E0VQ24</accession>
<dbReference type="Proteomes" id="UP000009046">
    <property type="component" value="Unassembled WGS sequence"/>
</dbReference>
<evidence type="ECO:0000256" key="3">
    <source>
        <dbReference type="PROSITE-ProRule" id="PRU00285"/>
    </source>
</evidence>
<reference evidence="7" key="1">
    <citation type="submission" date="2007-04" db="EMBL/GenBank/DDBJ databases">
        <title>Annotation of Pediculus humanus corporis strain USDA.</title>
        <authorList>
            <person name="Kirkness E."/>
            <person name="Hannick L."/>
            <person name="Hass B."/>
            <person name="Bruggner R."/>
            <person name="Lawson D."/>
            <person name="Bidwell S."/>
            <person name="Joardar V."/>
            <person name="Caler E."/>
            <person name="Walenz B."/>
            <person name="Inman J."/>
            <person name="Schobel S."/>
            <person name="Galinsky K."/>
            <person name="Amedeo P."/>
            <person name="Strausberg R."/>
        </authorList>
    </citation>
    <scope>NUCLEOTIDE SEQUENCE</scope>
    <source>
        <strain evidence="7">USDA</strain>
    </source>
</reference>
<dbReference type="KEGG" id="phu:Phum_PHUM370660"/>
<keyword evidence="2" id="KW-0862">Zinc</keyword>
<evidence type="ECO:0000259" key="6">
    <source>
        <dbReference type="PROSITE" id="PS01031"/>
    </source>
</evidence>
<evidence type="ECO:0000313" key="9">
    <source>
        <dbReference type="Proteomes" id="UP000009046"/>
    </source>
</evidence>
<dbReference type="CDD" id="cd06526">
    <property type="entry name" value="metazoan_ACD"/>
    <property type="match status" value="1"/>
</dbReference>
<dbReference type="Pfam" id="PF00011">
    <property type="entry name" value="HSP20"/>
    <property type="match status" value="1"/>
</dbReference>
<dbReference type="EMBL" id="AAZO01004315">
    <property type="status" value="NOT_ANNOTATED_CDS"/>
    <property type="molecule type" value="Genomic_DNA"/>
</dbReference>
<proteinExistence type="inferred from homology"/>
<dbReference type="eggNOG" id="KOG3591">
    <property type="taxonomic scope" value="Eukaryota"/>
</dbReference>
<dbReference type="FunCoup" id="E0VQ24">
    <property type="interactions" value="106"/>
</dbReference>
<dbReference type="InterPro" id="IPR002068">
    <property type="entry name" value="A-crystallin/Hsp20_dom"/>
</dbReference>
<dbReference type="PANTHER" id="PTHR45640">
    <property type="entry name" value="HEAT SHOCK PROTEIN HSP-12.2-RELATED"/>
    <property type="match status" value="1"/>
</dbReference>
<dbReference type="RefSeq" id="XP_002428218.1">
    <property type="nucleotide sequence ID" value="XM_002428173.1"/>
</dbReference>
<dbReference type="VEuPathDB" id="VectorBase:PHUM370660"/>
<dbReference type="EMBL" id="DS235389">
    <property type="protein sequence ID" value="EEB15480.1"/>
    <property type="molecule type" value="Genomic_DNA"/>
</dbReference>